<evidence type="ECO:0000256" key="1">
    <source>
        <dbReference type="ARBA" id="ARBA00022475"/>
    </source>
</evidence>
<accession>A0ABQ4BGZ4</accession>
<dbReference type="InterPro" id="IPR025971">
    <property type="entry name" value="LppP/LprE"/>
</dbReference>
<evidence type="ECO:0000256" key="2">
    <source>
        <dbReference type="ARBA" id="ARBA00022729"/>
    </source>
</evidence>
<evidence type="ECO:0000256" key="3">
    <source>
        <dbReference type="ARBA" id="ARBA00023136"/>
    </source>
</evidence>
<comment type="caution">
    <text evidence="7">The sequence shown here is derived from an EMBL/GenBank/DDBJ whole genome shotgun (WGS) entry which is preliminary data.</text>
</comment>
<dbReference type="Pfam" id="PF14041">
    <property type="entry name" value="Lipoprotein_21"/>
    <property type="match status" value="1"/>
</dbReference>
<dbReference type="Proteomes" id="UP000624709">
    <property type="component" value="Unassembled WGS sequence"/>
</dbReference>
<keyword evidence="5" id="KW-0449">Lipoprotein</keyword>
<evidence type="ECO:0000256" key="6">
    <source>
        <dbReference type="SAM" id="MobiDB-lite"/>
    </source>
</evidence>
<name>A0ABQ4BGZ4_9ACTN</name>
<evidence type="ECO:0000256" key="5">
    <source>
        <dbReference type="ARBA" id="ARBA00023288"/>
    </source>
</evidence>
<gene>
    <name evidence="7" type="ORF">Apa02nite_056890</name>
</gene>
<keyword evidence="8" id="KW-1185">Reference proteome</keyword>
<dbReference type="EMBL" id="BOMS01000089">
    <property type="protein sequence ID" value="GIE69581.1"/>
    <property type="molecule type" value="Genomic_DNA"/>
</dbReference>
<proteinExistence type="predicted"/>
<protein>
    <submittedName>
        <fullName evidence="7">Uncharacterized protein</fullName>
    </submittedName>
</protein>
<reference evidence="7 8" key="1">
    <citation type="submission" date="2021-01" db="EMBL/GenBank/DDBJ databases">
        <title>Whole genome shotgun sequence of Actinoplanes palleronii NBRC 14916.</title>
        <authorList>
            <person name="Komaki H."/>
            <person name="Tamura T."/>
        </authorList>
    </citation>
    <scope>NUCLEOTIDE SEQUENCE [LARGE SCALE GENOMIC DNA]</scope>
    <source>
        <strain evidence="7 8">NBRC 14916</strain>
    </source>
</reference>
<feature type="region of interest" description="Disordered" evidence="6">
    <location>
        <begin position="1"/>
        <end position="29"/>
    </location>
</feature>
<keyword evidence="1" id="KW-1003">Cell membrane</keyword>
<keyword evidence="4" id="KW-0564">Palmitate</keyword>
<sequence>MALALAGCSSAKAEPAPRQAPGWGVQTSAAPASRAPFDYRAVLAEIRRKGFTADEPATVPPGPLRAFLAVGTGSADGGYQQVFFFDEGRLAGTTHGGRYEILGQDGTSVRLELPQYAGSDAQCCPSAPSRRHTATLTGTTLTITPPIPADPNHQ</sequence>
<keyword evidence="2" id="KW-0732">Signal</keyword>
<dbReference type="RefSeq" id="WP_203827727.1">
    <property type="nucleotide sequence ID" value="NZ_BAAATY010000061.1"/>
</dbReference>
<keyword evidence="3" id="KW-0472">Membrane</keyword>
<evidence type="ECO:0000313" key="8">
    <source>
        <dbReference type="Proteomes" id="UP000624709"/>
    </source>
</evidence>
<evidence type="ECO:0000256" key="4">
    <source>
        <dbReference type="ARBA" id="ARBA00023139"/>
    </source>
</evidence>
<organism evidence="7 8">
    <name type="scientific">Actinoplanes palleronii</name>
    <dbReference type="NCBI Taxonomy" id="113570"/>
    <lineage>
        <taxon>Bacteria</taxon>
        <taxon>Bacillati</taxon>
        <taxon>Actinomycetota</taxon>
        <taxon>Actinomycetes</taxon>
        <taxon>Micromonosporales</taxon>
        <taxon>Micromonosporaceae</taxon>
        <taxon>Actinoplanes</taxon>
    </lineage>
</organism>
<evidence type="ECO:0000313" key="7">
    <source>
        <dbReference type="EMBL" id="GIE69581.1"/>
    </source>
</evidence>